<protein>
    <submittedName>
        <fullName evidence="1">Uncharacterized protein</fullName>
    </submittedName>
</protein>
<accession>A0ABV0P208</accession>
<dbReference type="Proteomes" id="UP001476798">
    <property type="component" value="Unassembled WGS sequence"/>
</dbReference>
<evidence type="ECO:0000313" key="2">
    <source>
        <dbReference type="Proteomes" id="UP001476798"/>
    </source>
</evidence>
<comment type="caution">
    <text evidence="1">The sequence shown here is derived from an EMBL/GenBank/DDBJ whole genome shotgun (WGS) entry which is preliminary data.</text>
</comment>
<keyword evidence="2" id="KW-1185">Reference proteome</keyword>
<sequence>MFMLALTTVDLKTPGPVAISAVLDVAGGPFPPPALLLFLLRSILKTTFMYCNSYKLLIGGDEFVTESGVMEGSPLRAHPWVFGLYERVRVFNQRHTTNNCICLMCGHV</sequence>
<reference evidence="1 2" key="1">
    <citation type="submission" date="2021-06" db="EMBL/GenBank/DDBJ databases">
        <authorList>
            <person name="Palmer J.M."/>
        </authorList>
    </citation>
    <scope>NUCLEOTIDE SEQUENCE [LARGE SCALE GENOMIC DNA]</scope>
    <source>
        <strain evidence="1 2">GA_2019</strain>
        <tissue evidence="1">Muscle</tissue>
    </source>
</reference>
<organism evidence="1 2">
    <name type="scientific">Goodea atripinnis</name>
    <dbReference type="NCBI Taxonomy" id="208336"/>
    <lineage>
        <taxon>Eukaryota</taxon>
        <taxon>Metazoa</taxon>
        <taxon>Chordata</taxon>
        <taxon>Craniata</taxon>
        <taxon>Vertebrata</taxon>
        <taxon>Euteleostomi</taxon>
        <taxon>Actinopterygii</taxon>
        <taxon>Neopterygii</taxon>
        <taxon>Teleostei</taxon>
        <taxon>Neoteleostei</taxon>
        <taxon>Acanthomorphata</taxon>
        <taxon>Ovalentaria</taxon>
        <taxon>Atherinomorphae</taxon>
        <taxon>Cyprinodontiformes</taxon>
        <taxon>Goodeidae</taxon>
        <taxon>Goodea</taxon>
    </lineage>
</organism>
<name>A0ABV0P208_9TELE</name>
<evidence type="ECO:0000313" key="1">
    <source>
        <dbReference type="EMBL" id="MEQ2177074.1"/>
    </source>
</evidence>
<dbReference type="EMBL" id="JAHRIO010059974">
    <property type="protein sequence ID" value="MEQ2177074.1"/>
    <property type="molecule type" value="Genomic_DNA"/>
</dbReference>
<gene>
    <name evidence="1" type="ORF">GOODEAATRI_000103</name>
</gene>
<proteinExistence type="predicted"/>